<feature type="domain" description="RecA family profile 2" evidence="5">
    <location>
        <begin position="118"/>
        <end position="158"/>
    </location>
</feature>
<evidence type="ECO:0000256" key="1">
    <source>
        <dbReference type="ARBA" id="ARBA00009391"/>
    </source>
</evidence>
<evidence type="ECO:0000259" key="5">
    <source>
        <dbReference type="PROSITE" id="PS50163"/>
    </source>
</evidence>
<dbReference type="PROSITE" id="PS50163">
    <property type="entry name" value="RECA_3"/>
    <property type="match status" value="1"/>
</dbReference>
<dbReference type="Gene3D" id="3.40.50.300">
    <property type="entry name" value="P-loop containing nucleotide triphosphate hydrolases"/>
    <property type="match status" value="1"/>
</dbReference>
<protein>
    <recommendedName>
        <fullName evidence="5">RecA family profile 2 domain-containing protein</fullName>
    </recommendedName>
</protein>
<dbReference type="Proteomes" id="UP001497522">
    <property type="component" value="Chromosome 10"/>
</dbReference>
<dbReference type="InterPro" id="IPR049428">
    <property type="entry name" value="RecA-like_N"/>
</dbReference>
<keyword evidence="3" id="KW-0067">ATP-binding</keyword>
<dbReference type="PANTHER" id="PTHR45900">
    <property type="entry name" value="RECA"/>
    <property type="match status" value="1"/>
</dbReference>
<name>A0ABP1A9N4_9BRYO</name>
<dbReference type="Pfam" id="PF00154">
    <property type="entry name" value="RecA_N"/>
    <property type="match status" value="1"/>
</dbReference>
<evidence type="ECO:0000313" key="6">
    <source>
        <dbReference type="EMBL" id="CAK9859180.1"/>
    </source>
</evidence>
<evidence type="ECO:0000256" key="3">
    <source>
        <dbReference type="ARBA" id="ARBA00022840"/>
    </source>
</evidence>
<comment type="similarity">
    <text evidence="1">Belongs to the RecA family.</text>
</comment>
<keyword evidence="7" id="KW-1185">Reference proteome</keyword>
<dbReference type="InterPro" id="IPR013765">
    <property type="entry name" value="DNA_recomb/repair_RecA"/>
</dbReference>
<dbReference type="InterPro" id="IPR027417">
    <property type="entry name" value="P-loop_NTPase"/>
</dbReference>
<dbReference type="InterPro" id="IPR020587">
    <property type="entry name" value="RecA_monomer-monomer_interface"/>
</dbReference>
<evidence type="ECO:0000313" key="7">
    <source>
        <dbReference type="Proteomes" id="UP001497522"/>
    </source>
</evidence>
<gene>
    <name evidence="6" type="ORF">CSSPJE1EN2_LOCUS2175</name>
</gene>
<reference evidence="6" key="1">
    <citation type="submission" date="2024-03" db="EMBL/GenBank/DDBJ databases">
        <authorList>
            <consortium name="ELIXIR-Norway"/>
            <consortium name="Elixir Norway"/>
        </authorList>
    </citation>
    <scope>NUCLEOTIDE SEQUENCE</scope>
</reference>
<evidence type="ECO:0000256" key="2">
    <source>
        <dbReference type="ARBA" id="ARBA00022741"/>
    </source>
</evidence>
<evidence type="ECO:0000256" key="4">
    <source>
        <dbReference type="ARBA" id="ARBA00023172"/>
    </source>
</evidence>
<organism evidence="6 7">
    <name type="scientific">Sphagnum jensenii</name>
    <dbReference type="NCBI Taxonomy" id="128206"/>
    <lineage>
        <taxon>Eukaryota</taxon>
        <taxon>Viridiplantae</taxon>
        <taxon>Streptophyta</taxon>
        <taxon>Embryophyta</taxon>
        <taxon>Bryophyta</taxon>
        <taxon>Sphagnophytina</taxon>
        <taxon>Sphagnopsida</taxon>
        <taxon>Sphagnales</taxon>
        <taxon>Sphagnaceae</taxon>
        <taxon>Sphagnum</taxon>
    </lineage>
</organism>
<keyword evidence="4" id="KW-0233">DNA recombination</keyword>
<proteinExistence type="inferred from homology"/>
<accession>A0ABP1A9N4</accession>
<sequence length="158" mass="16970">MWEDHHHQTDERLHFLDRQKALEAAMSDVNGSFGKGIVTRLGSAGGALVGGHSKLEFVCDMLICGFFRETFPSGCLALDYALGGGLPKGHIVEITDLTPTSVLLLTDALHWHSVVQLAVMYGNPEVMSGGLALKLLASLHLEIRNTGKIRSVSSSVSS</sequence>
<dbReference type="PANTHER" id="PTHR45900:SF1">
    <property type="entry name" value="MITOCHONDRIAL DNA REPAIR PROTEIN RECA HOMOLOG-RELATED"/>
    <property type="match status" value="1"/>
</dbReference>
<dbReference type="EMBL" id="OZ023711">
    <property type="protein sequence ID" value="CAK9859180.1"/>
    <property type="molecule type" value="Genomic_DNA"/>
</dbReference>
<keyword evidence="2" id="KW-0547">Nucleotide-binding</keyword>